<dbReference type="STRING" id="644966.Tmar_2214"/>
<dbReference type="AlphaFoldDB" id="E6SKD6"/>
<dbReference type="OrthoDB" id="9757901at2"/>
<dbReference type="GO" id="GO:0005886">
    <property type="term" value="C:plasma membrane"/>
    <property type="evidence" value="ECO:0007669"/>
    <property type="project" value="UniProtKB-SubCell"/>
</dbReference>
<proteinExistence type="inferred from homology"/>
<evidence type="ECO:0000259" key="12">
    <source>
        <dbReference type="Pfam" id="PF00905"/>
    </source>
</evidence>
<dbReference type="HOGENOM" id="CLU_009289_1_2_9"/>
<dbReference type="Pfam" id="PF03717">
    <property type="entry name" value="PBP_dimer"/>
    <property type="match status" value="1"/>
</dbReference>
<dbReference type="Gene3D" id="3.90.1310.10">
    <property type="entry name" value="Penicillin-binding protein 2a (Domain 2)"/>
    <property type="match status" value="1"/>
</dbReference>
<dbReference type="KEGG" id="tmr:Tmar_2214"/>
<evidence type="ECO:0000256" key="4">
    <source>
        <dbReference type="ARBA" id="ARBA00022475"/>
    </source>
</evidence>
<dbReference type="GO" id="GO:0009252">
    <property type="term" value="P:peptidoglycan biosynthetic process"/>
    <property type="evidence" value="ECO:0007669"/>
    <property type="project" value="UniProtKB-KW"/>
</dbReference>
<dbReference type="GO" id="GO:0071555">
    <property type="term" value="P:cell wall organization"/>
    <property type="evidence" value="ECO:0007669"/>
    <property type="project" value="UniProtKB-KW"/>
</dbReference>
<keyword evidence="8 11" id="KW-1133">Transmembrane helix</keyword>
<dbReference type="InterPro" id="IPR050515">
    <property type="entry name" value="Beta-lactam/transpept"/>
</dbReference>
<evidence type="ECO:0000256" key="1">
    <source>
        <dbReference type="ARBA" id="ARBA00004167"/>
    </source>
</evidence>
<feature type="transmembrane region" description="Helical" evidence="11">
    <location>
        <begin position="16"/>
        <end position="35"/>
    </location>
</feature>
<evidence type="ECO:0000256" key="11">
    <source>
        <dbReference type="SAM" id="Phobius"/>
    </source>
</evidence>
<sequence length="675" mass="73610">MNPEERARRQRVRRRNVLMALLVIWTVILLGRLYVLQVVMGDELSEYAAGQRLRKVYVPAPRGQIVDRRGQVLATTLPAYSAYLVYTRDGLDPEARQLLSRILNIPVEAIEAAEAQLRVRPVPEIPVRLKAELTPAEITALAENRDRLPGVIVEPQPLRYYPGGTLAAHVLGYVREGERPWQLRGETGIELTYNGQVELPGGRTVRGLTGVDGQRLVEVDARGRPLADASRYLLLGGDAERYAVPPQPGNTVVLTLDARVQKAAEEALARRIQELRQLKTRPCPCPARNGAAVAIDVRTGAILAMASYPTFDPNDFARQAFMEKSDPRYPAVNRRVQSYFEETKYRGRRVLGATMNMAIRVPLAPGSTFKPVTALAAMLRGALPGSLYCNGRFPFAGGVWEDWQAHGYVDFNRAIGRSCNVYFYQAGLNTGIEAIDQVATQFGLGQPTGLRDLPGERAGTLASPEVKAKVNPKDPRWYAGDTLNTSIGQGLNAFTPLQMAVYTATLANGGTRYRPYLVQEIRDPQTGRVLWEAKPDPLNTVDIPTAFLERVRQAMVTVTRDNGGWYGTAYGVFRDAPYVAAGKTGTAQAGSDLPEYENHGWFIAFAPAGPGEEPEIAVAVVIHAGGGGALAAGPVARAVLDAYFAGRYGLTENPVEAAQEARQNAARSVTTVPAD</sequence>
<evidence type="ECO:0000256" key="5">
    <source>
        <dbReference type="ARBA" id="ARBA00022692"/>
    </source>
</evidence>
<dbReference type="InterPro" id="IPR001460">
    <property type="entry name" value="PCN-bd_Tpept"/>
</dbReference>
<evidence type="ECO:0000256" key="2">
    <source>
        <dbReference type="ARBA" id="ARBA00004236"/>
    </source>
</evidence>
<dbReference type="Gene3D" id="3.40.710.10">
    <property type="entry name" value="DD-peptidase/beta-lactamase superfamily"/>
    <property type="match status" value="1"/>
</dbReference>
<dbReference type="EC" id="2.4.1.129" evidence="14"/>
<dbReference type="RefSeq" id="WP_013496594.1">
    <property type="nucleotide sequence ID" value="NC_014831.1"/>
</dbReference>
<evidence type="ECO:0000256" key="7">
    <source>
        <dbReference type="ARBA" id="ARBA00022984"/>
    </source>
</evidence>
<evidence type="ECO:0000256" key="9">
    <source>
        <dbReference type="ARBA" id="ARBA00023136"/>
    </source>
</evidence>
<evidence type="ECO:0000256" key="8">
    <source>
        <dbReference type="ARBA" id="ARBA00022989"/>
    </source>
</evidence>
<name>E6SKD6_THEM7</name>
<dbReference type="GO" id="GO:0008658">
    <property type="term" value="F:penicillin binding"/>
    <property type="evidence" value="ECO:0007669"/>
    <property type="project" value="InterPro"/>
</dbReference>
<keyword evidence="4" id="KW-1003">Cell membrane</keyword>
<comment type="similarity">
    <text evidence="3">Belongs to the transpeptidase family.</text>
</comment>
<reference evidence="14 15" key="1">
    <citation type="journal article" date="2010" name="Stand. Genomic Sci.">
        <title>Complete genome sequence of Thermaerobacter marianensis type strain (7p75a).</title>
        <authorList>
            <person name="Han C."/>
            <person name="Gu W."/>
            <person name="Zhang X."/>
            <person name="Lapidus A."/>
            <person name="Nolan M."/>
            <person name="Copeland A."/>
            <person name="Lucas S."/>
            <person name="Del Rio T.G."/>
            <person name="Tice H."/>
            <person name="Cheng J.F."/>
            <person name="Tapia R."/>
            <person name="Goodwin L."/>
            <person name="Pitluck S."/>
            <person name="Pagani I."/>
            <person name="Ivanova N."/>
            <person name="Mavromatis K."/>
            <person name="Mikhailova N."/>
            <person name="Pati A."/>
            <person name="Chen A."/>
            <person name="Palaniappan K."/>
            <person name="Land M."/>
            <person name="Hauser L."/>
            <person name="Chang Y.J."/>
            <person name="Jeffries C.D."/>
            <person name="Schneider S."/>
            <person name="Rohde M."/>
            <person name="Goker M."/>
            <person name="Pukall R."/>
            <person name="Woyke T."/>
            <person name="Bristow J."/>
            <person name="Eisen J.A."/>
            <person name="Markowitz V."/>
            <person name="Hugenholtz P."/>
            <person name="Kyrpides N.C."/>
            <person name="Klenk H.P."/>
            <person name="Detter J.C."/>
        </authorList>
    </citation>
    <scope>NUCLEOTIDE SEQUENCE [LARGE SCALE GENOMIC DNA]</scope>
    <source>
        <strain evidence="15">ATCC 700841 / DSM 12885 / JCM 10246 / 7p75a</strain>
    </source>
</reference>
<dbReference type="Pfam" id="PF00905">
    <property type="entry name" value="Transpeptidase"/>
    <property type="match status" value="1"/>
</dbReference>
<evidence type="ECO:0000259" key="13">
    <source>
        <dbReference type="Pfam" id="PF03717"/>
    </source>
</evidence>
<dbReference type="InterPro" id="IPR012338">
    <property type="entry name" value="Beta-lactam/transpept-like"/>
</dbReference>
<comment type="subcellular location">
    <subcellularLocation>
        <location evidence="2">Cell membrane</location>
    </subcellularLocation>
    <subcellularLocation>
        <location evidence="1">Membrane</location>
        <topology evidence="1">Single-pass membrane protein</topology>
    </subcellularLocation>
</comment>
<keyword evidence="9 11" id="KW-0472">Membrane</keyword>
<feature type="domain" description="Penicillin-binding protein transpeptidase" evidence="12">
    <location>
        <begin position="290"/>
        <end position="640"/>
    </location>
</feature>
<dbReference type="SUPFAM" id="SSF56601">
    <property type="entry name" value="beta-lactamase/transpeptidase-like"/>
    <property type="match status" value="1"/>
</dbReference>
<dbReference type="PANTHER" id="PTHR30627:SF2">
    <property type="entry name" value="PEPTIDOGLYCAN D,D-TRANSPEPTIDASE MRDA"/>
    <property type="match status" value="1"/>
</dbReference>
<gene>
    <name evidence="14" type="ordered locus">Tmar_2214</name>
</gene>
<keyword evidence="14" id="KW-0328">Glycosyltransferase</keyword>
<evidence type="ECO:0000313" key="14">
    <source>
        <dbReference type="EMBL" id="ADU52294.1"/>
    </source>
</evidence>
<dbReference type="SUPFAM" id="SSF56519">
    <property type="entry name" value="Penicillin binding protein dimerisation domain"/>
    <property type="match status" value="1"/>
</dbReference>
<protein>
    <submittedName>
        <fullName evidence="14">Penicillin-binding protein 2</fullName>
        <ecNumber evidence="14">2.4.1.129</ecNumber>
    </submittedName>
</protein>
<reference evidence="15" key="2">
    <citation type="journal article" date="2010" name="Stand. Genomic Sci.">
        <title>Complete genome sequence of Thermaerobacter marianensis type strain (7p75aT).</title>
        <authorList>
            <person name="Han C."/>
            <person name="Gu W."/>
            <person name="Zhang X."/>
            <person name="Lapidus A."/>
            <person name="Nolan M."/>
            <person name="Copeland A."/>
            <person name="Lucas S."/>
            <person name="Glavina Del Rio T."/>
            <person name="Tice H."/>
            <person name="Cheng J."/>
            <person name="Tapia R."/>
            <person name="Goodwin L."/>
            <person name="Pitluck S."/>
            <person name="Pagani I."/>
            <person name="Ivanova N."/>
            <person name="Mavromatis K."/>
            <person name="Mikhailova N."/>
            <person name="Pati A."/>
            <person name="Chen A."/>
            <person name="Palaniappan K."/>
            <person name="Land M."/>
            <person name="Hauser L."/>
            <person name="Chang Y."/>
            <person name="Jeffries C."/>
            <person name="Schneider S."/>
            <person name="Rohde M."/>
            <person name="Goker M."/>
            <person name="Pukall R."/>
            <person name="Woyke T."/>
            <person name="Bristow J."/>
            <person name="Eisen J."/>
            <person name="Markowitz V."/>
            <person name="Hugenholtz P."/>
            <person name="Kyrpides N."/>
            <person name="Klenk H."/>
            <person name="Detter J."/>
        </authorList>
    </citation>
    <scope>NUCLEOTIDE SEQUENCE [LARGE SCALE GENOMIC DNA]</scope>
    <source>
        <strain evidence="15">ATCC 700841 / DSM 12885 / JCM 10246 / 7p75a</strain>
    </source>
</reference>
<dbReference type="GO" id="GO:0071972">
    <property type="term" value="F:peptidoglycan L,D-transpeptidase activity"/>
    <property type="evidence" value="ECO:0007669"/>
    <property type="project" value="TreeGrafter"/>
</dbReference>
<keyword evidence="7" id="KW-0573">Peptidoglycan synthesis</keyword>
<keyword evidence="5 11" id="KW-0812">Transmembrane</keyword>
<dbReference type="InterPro" id="IPR005311">
    <property type="entry name" value="PBP_dimer"/>
</dbReference>
<dbReference type="InterPro" id="IPR036138">
    <property type="entry name" value="PBP_dimer_sf"/>
</dbReference>
<organism evidence="14 15">
    <name type="scientific">Thermaerobacter marianensis (strain ATCC 700841 / DSM 12885 / JCM 10246 / 7p75a)</name>
    <dbReference type="NCBI Taxonomy" id="644966"/>
    <lineage>
        <taxon>Bacteria</taxon>
        <taxon>Bacillati</taxon>
        <taxon>Bacillota</taxon>
        <taxon>Clostridia</taxon>
        <taxon>Eubacteriales</taxon>
        <taxon>Clostridiales Family XVII. Incertae Sedis</taxon>
        <taxon>Thermaerobacter</taxon>
    </lineage>
</organism>
<dbReference type="GO" id="GO:0008360">
    <property type="term" value="P:regulation of cell shape"/>
    <property type="evidence" value="ECO:0007669"/>
    <property type="project" value="UniProtKB-KW"/>
</dbReference>
<dbReference type="PANTHER" id="PTHR30627">
    <property type="entry name" value="PEPTIDOGLYCAN D,D-TRANSPEPTIDASE"/>
    <property type="match status" value="1"/>
</dbReference>
<keyword evidence="6" id="KW-0133">Cell shape</keyword>
<keyword evidence="14" id="KW-0808">Transferase</keyword>
<feature type="domain" description="Penicillin-binding protein dimerisation" evidence="13">
    <location>
        <begin position="58"/>
        <end position="227"/>
    </location>
</feature>
<accession>E6SKD6</accession>
<evidence type="ECO:0000256" key="3">
    <source>
        <dbReference type="ARBA" id="ARBA00007171"/>
    </source>
</evidence>
<evidence type="ECO:0000313" key="15">
    <source>
        <dbReference type="Proteomes" id="UP000008915"/>
    </source>
</evidence>
<dbReference type="GO" id="GO:0016757">
    <property type="term" value="F:glycosyltransferase activity"/>
    <property type="evidence" value="ECO:0007669"/>
    <property type="project" value="UniProtKB-KW"/>
</dbReference>
<keyword evidence="10" id="KW-0961">Cell wall biogenesis/degradation</keyword>
<keyword evidence="15" id="KW-1185">Reference proteome</keyword>
<dbReference type="eggNOG" id="COG0768">
    <property type="taxonomic scope" value="Bacteria"/>
</dbReference>
<evidence type="ECO:0000256" key="10">
    <source>
        <dbReference type="ARBA" id="ARBA00023316"/>
    </source>
</evidence>
<evidence type="ECO:0000256" key="6">
    <source>
        <dbReference type="ARBA" id="ARBA00022960"/>
    </source>
</evidence>
<dbReference type="Proteomes" id="UP000008915">
    <property type="component" value="Chromosome"/>
</dbReference>
<dbReference type="EMBL" id="CP002344">
    <property type="protein sequence ID" value="ADU52294.1"/>
    <property type="molecule type" value="Genomic_DNA"/>
</dbReference>